<keyword evidence="4" id="KW-0479">Metal-binding</keyword>
<reference evidence="9 10" key="1">
    <citation type="submission" date="2020-04" db="EMBL/GenBank/DDBJ databases">
        <title>Genome sequencing of novel species.</title>
        <authorList>
            <person name="Heo J."/>
            <person name="Kim S.-J."/>
            <person name="Kim J.-S."/>
            <person name="Hong S.-B."/>
            <person name="Kwon S.-W."/>
        </authorList>
    </citation>
    <scope>NUCLEOTIDE SEQUENCE [LARGE SCALE GENOMIC DNA]</scope>
    <source>
        <strain evidence="9 10">MFER-1</strain>
    </source>
</reference>
<dbReference type="CDD" id="cd21109">
    <property type="entry name" value="SPASM"/>
    <property type="match status" value="1"/>
</dbReference>
<feature type="domain" description="Radical SAM core" evidence="7">
    <location>
        <begin position="24"/>
        <end position="199"/>
    </location>
</feature>
<dbReference type="InterPro" id="IPR013785">
    <property type="entry name" value="Aldolase_TIM"/>
</dbReference>
<dbReference type="Pfam" id="PF04055">
    <property type="entry name" value="Radical_SAM"/>
    <property type="match status" value="1"/>
</dbReference>
<dbReference type="PANTHER" id="PTHR11228:SF7">
    <property type="entry name" value="PQQA PEPTIDE CYCLASE"/>
    <property type="match status" value="1"/>
</dbReference>
<dbReference type="EMBL" id="CP051680">
    <property type="protein sequence ID" value="QJD81727.1"/>
    <property type="molecule type" value="Genomic_DNA"/>
</dbReference>
<proteinExistence type="predicted"/>
<dbReference type="KEGG" id="cheb:HH215_00025"/>
<dbReference type="CDD" id="cd01335">
    <property type="entry name" value="Radical_SAM"/>
    <property type="match status" value="1"/>
</dbReference>
<keyword evidence="6" id="KW-0411">Iron-sulfur</keyword>
<evidence type="ECO:0000313" key="9">
    <source>
        <dbReference type="EMBL" id="QJD81727.1"/>
    </source>
</evidence>
<dbReference type="Gene3D" id="3.20.20.70">
    <property type="entry name" value="Aldolase class I"/>
    <property type="match status" value="1"/>
</dbReference>
<evidence type="ECO:0000256" key="2">
    <source>
        <dbReference type="ARBA" id="ARBA00022485"/>
    </source>
</evidence>
<dbReference type="InterPro" id="IPR023885">
    <property type="entry name" value="4Fe4S-binding_SPASM_dom"/>
</dbReference>
<dbReference type="SFLD" id="SFLDG01067">
    <property type="entry name" value="SPASM/twitch_domain_containing"/>
    <property type="match status" value="1"/>
</dbReference>
<dbReference type="InterPro" id="IPR034391">
    <property type="entry name" value="AdoMet-like_SPASM_containing"/>
</dbReference>
<dbReference type="Pfam" id="PF13186">
    <property type="entry name" value="SPASM"/>
    <property type="match status" value="1"/>
</dbReference>
<gene>
    <name evidence="9" type="ORF">HH215_00025</name>
</gene>
<organism evidence="9 10">
    <name type="scientific">Cohnella herbarum</name>
    <dbReference type="NCBI Taxonomy" id="2728023"/>
    <lineage>
        <taxon>Bacteria</taxon>
        <taxon>Bacillati</taxon>
        <taxon>Bacillota</taxon>
        <taxon>Bacilli</taxon>
        <taxon>Bacillales</taxon>
        <taxon>Paenibacillaceae</taxon>
        <taxon>Cohnella</taxon>
    </lineage>
</organism>
<evidence type="ECO:0000259" key="8">
    <source>
        <dbReference type="Pfam" id="PF13186"/>
    </source>
</evidence>
<dbReference type="GO" id="GO:0046872">
    <property type="term" value="F:metal ion binding"/>
    <property type="evidence" value="ECO:0007669"/>
    <property type="project" value="UniProtKB-KW"/>
</dbReference>
<keyword evidence="2" id="KW-0004">4Fe-4S</keyword>
<dbReference type="PANTHER" id="PTHR11228">
    <property type="entry name" value="RADICAL SAM DOMAIN PROTEIN"/>
    <property type="match status" value="1"/>
</dbReference>
<dbReference type="Proteomes" id="UP000502248">
    <property type="component" value="Chromosome"/>
</dbReference>
<dbReference type="SUPFAM" id="SSF102114">
    <property type="entry name" value="Radical SAM enzymes"/>
    <property type="match status" value="1"/>
</dbReference>
<evidence type="ECO:0000256" key="3">
    <source>
        <dbReference type="ARBA" id="ARBA00022691"/>
    </source>
</evidence>
<dbReference type="SFLD" id="SFLDG01387">
    <property type="entry name" value="BtrN-like_SPASM_domain_contain"/>
    <property type="match status" value="1"/>
</dbReference>
<evidence type="ECO:0000313" key="10">
    <source>
        <dbReference type="Proteomes" id="UP000502248"/>
    </source>
</evidence>
<dbReference type="GO" id="GO:0051536">
    <property type="term" value="F:iron-sulfur cluster binding"/>
    <property type="evidence" value="ECO:0007669"/>
    <property type="project" value="UniProtKB-KW"/>
</dbReference>
<dbReference type="SFLD" id="SFLDS00029">
    <property type="entry name" value="Radical_SAM"/>
    <property type="match status" value="1"/>
</dbReference>
<sequence length="334" mass="38370">MLSILEKLRIHKETSVPINTLTVETSNLCNFRCQMCVSHGGELINGQSNFAKHLPPFIDVDLFKKIADQYKALPQEGTKLLLPQYRGECLMHPKIFSIFAHLEEIDMDFGFTTNASLLTPDKSRKLLANKNFRTIAFSFDGATKETFEKIRCNGKYEDVLANINFFMEHAQPRIEAGTMVVSINYTLQPDNEHEVDQFIANWVDRVYSVSISNVNVLGRPTKFHYEVAQRVACPDLKRFVVVLTNGDVIPCCRDYEYALDMGNIDKTSLQEVWNGKKYKGLRKLHNEGKWDKMPHPCNKCDSWSINTDNKVDVENGIQITTTPFTKYYHRLRTS</sequence>
<evidence type="ECO:0000256" key="6">
    <source>
        <dbReference type="ARBA" id="ARBA00023014"/>
    </source>
</evidence>
<keyword evidence="5" id="KW-0408">Iron</keyword>
<keyword evidence="3" id="KW-0949">S-adenosyl-L-methionine</keyword>
<dbReference type="GO" id="GO:0003824">
    <property type="term" value="F:catalytic activity"/>
    <property type="evidence" value="ECO:0007669"/>
    <property type="project" value="InterPro"/>
</dbReference>
<accession>A0A7Z2ZK45</accession>
<dbReference type="RefSeq" id="WP_169278033.1">
    <property type="nucleotide sequence ID" value="NZ_CP051680.1"/>
</dbReference>
<evidence type="ECO:0000259" key="7">
    <source>
        <dbReference type="Pfam" id="PF04055"/>
    </source>
</evidence>
<evidence type="ECO:0000256" key="1">
    <source>
        <dbReference type="ARBA" id="ARBA00001966"/>
    </source>
</evidence>
<dbReference type="InterPro" id="IPR007197">
    <property type="entry name" value="rSAM"/>
</dbReference>
<comment type="cofactor">
    <cofactor evidence="1">
        <name>[4Fe-4S] cluster</name>
        <dbReference type="ChEBI" id="CHEBI:49883"/>
    </cofactor>
</comment>
<dbReference type="AlphaFoldDB" id="A0A7Z2ZK45"/>
<protein>
    <submittedName>
        <fullName evidence="9">Radical SAM protein</fullName>
    </submittedName>
</protein>
<evidence type="ECO:0000256" key="5">
    <source>
        <dbReference type="ARBA" id="ARBA00023004"/>
    </source>
</evidence>
<name>A0A7Z2ZK45_9BACL</name>
<evidence type="ECO:0000256" key="4">
    <source>
        <dbReference type="ARBA" id="ARBA00022723"/>
    </source>
</evidence>
<dbReference type="InterPro" id="IPR050377">
    <property type="entry name" value="Radical_SAM_PqqE_MftC-like"/>
</dbReference>
<feature type="domain" description="4Fe4S-binding SPASM" evidence="8">
    <location>
        <begin position="233"/>
        <end position="301"/>
    </location>
</feature>
<dbReference type="InterPro" id="IPR058240">
    <property type="entry name" value="rSAM_sf"/>
</dbReference>
<keyword evidence="10" id="KW-1185">Reference proteome</keyword>